<gene>
    <name evidence="1" type="ORF">EREL_025</name>
</gene>
<protein>
    <submittedName>
        <fullName evidence="1">Uncharacterized protein</fullName>
    </submittedName>
</protein>
<name>A0A288WIX7_9BBAC</name>
<sequence>MGHKPCRIKTKLYRINNKVVNIWSPDYTCRYDAKNKITPTVFYRARTPPTLIYKRVTNSRSLVCIKPSHHDYLHCKPQRVVHAHHEDGLRLSAV</sequence>
<dbReference type="EMBL" id="KX859084">
    <property type="protein sequence ID" value="ARX72014.1"/>
    <property type="molecule type" value="Genomic_DNA"/>
</dbReference>
<organism evidence="1">
    <name type="scientific">Erinnyis ello granulovirus</name>
    <dbReference type="NCBI Taxonomy" id="307444"/>
    <lineage>
        <taxon>Viruses</taxon>
        <taxon>Viruses incertae sedis</taxon>
        <taxon>Naldaviricetes</taxon>
        <taxon>Lefavirales</taxon>
        <taxon>Baculoviridae</taxon>
        <taxon>Betabaculovirus</taxon>
        <taxon>Betabaculovirus erellonis</taxon>
    </lineage>
</organism>
<proteinExistence type="predicted"/>
<accession>A0A288WIX7</accession>
<evidence type="ECO:0000313" key="1">
    <source>
        <dbReference type="EMBL" id="ARX72014.1"/>
    </source>
</evidence>
<reference evidence="1" key="1">
    <citation type="submission" date="2016-09" db="EMBL/GenBank/DDBJ databases">
        <title>Genome-wide Diversity of Wild Populations of Erinnyis ello granulovirus (ErelGV).</title>
        <authorList>
            <person name="Brito A.F."/>
            <person name="Melo F.L."/>
            <person name="Ardisson-Araujo D.M.P."/>
            <person name="Sihler W."/>
            <person name="Souza M.L."/>
            <person name="Ribeiro B.M."/>
        </authorList>
    </citation>
    <scope>NUCLEOTIDE SEQUENCE</scope>
    <source>
        <strain evidence="1">ErelGV-PA</strain>
    </source>
</reference>